<accession>A0A840D9F7</accession>
<evidence type="ECO:0000313" key="9">
    <source>
        <dbReference type="Proteomes" id="UP000560658"/>
    </source>
</evidence>
<dbReference type="GO" id="GO:0009279">
    <property type="term" value="C:cell outer membrane"/>
    <property type="evidence" value="ECO:0007669"/>
    <property type="project" value="UniProtKB-SubCell"/>
</dbReference>
<comment type="similarity">
    <text evidence="2">Belongs to the SusD family.</text>
</comment>
<evidence type="ECO:0008006" key="10">
    <source>
        <dbReference type="Google" id="ProtNLM"/>
    </source>
</evidence>
<evidence type="ECO:0000256" key="1">
    <source>
        <dbReference type="ARBA" id="ARBA00004442"/>
    </source>
</evidence>
<dbReference type="AlphaFoldDB" id="A0A840D9F7"/>
<evidence type="ECO:0000256" key="3">
    <source>
        <dbReference type="ARBA" id="ARBA00022729"/>
    </source>
</evidence>
<comment type="subcellular location">
    <subcellularLocation>
        <location evidence="1">Cell outer membrane</location>
    </subcellularLocation>
</comment>
<protein>
    <recommendedName>
        <fullName evidence="10">RagB/SusD family nutrient uptake outer membrane protein</fullName>
    </recommendedName>
</protein>
<evidence type="ECO:0000313" key="8">
    <source>
        <dbReference type="EMBL" id="MBB4045163.1"/>
    </source>
</evidence>
<sequence length="700" mass="79268">MKKIIAILSFAAGLVSLTGCSDYLDSDYIFDERMSIEDVFSNKDYTNEWLARGYAFLSNGYLQDVSSKKFVPFNFADDMYYWEDGGADGYRKWKSGQYNENGVYGSSQGIWQNAYKGIRQVSVFLNYIDMNKEFTPEEITDFKGQAHFLRAYFYWLMLRAYGPIPLIPNEGIDYTKEYAEIAYPRGSYDECVEYITGELLMAANALPSSYQRAVQDINRPTKGAALALRAKVLLYAASPLFNGKAPEMVASALVNKDGKRLLPATYDESKWAKAAAAAKDVMDLGEYHLHVANYNANIGDVAYPHTITPPVDNDFSEQDWPNGWRNIDPFQSYRELFDGSIIASNNEELIFTRGTNQGSEGVGVMVLHQLPRSGGGGYGSHGMTQKQCDAYYMNDGTDCPGMNSMYQGYAGYEGRYNTEPRPAGYVTATELAQYPELGPIGTDVSKQYVQREPRFYASVAYNGSTWHLLNASLDASEAKNIPIFYYRGGYKGYNNGYTSGYSLQTGIGVKKYVHPDDISNTEKTSYDQSRIEKKVDPAIRYAEILLIYAEALNELTGTYEIPSWDGSKTHTVSRDANEMKKGIRPIRCRAGVPDYSMDVYSNQDQFRIKVKREWQIEFFAEGHRYFDLRRWMDAPVEEAVPVYGCNMLASEAMKDQFHIPSMTTTLPTIFANKMWLWPINHSELKHNENLVQNPGWTNPE</sequence>
<evidence type="ECO:0000259" key="6">
    <source>
        <dbReference type="Pfam" id="PF07980"/>
    </source>
</evidence>
<dbReference type="Gene3D" id="1.25.40.390">
    <property type="match status" value="1"/>
</dbReference>
<proteinExistence type="inferred from homology"/>
<organism evidence="8 9">
    <name type="scientific">Bacteroides reticulotermitis</name>
    <dbReference type="NCBI Taxonomy" id="1133319"/>
    <lineage>
        <taxon>Bacteria</taxon>
        <taxon>Pseudomonadati</taxon>
        <taxon>Bacteroidota</taxon>
        <taxon>Bacteroidia</taxon>
        <taxon>Bacteroidales</taxon>
        <taxon>Bacteroidaceae</taxon>
        <taxon>Bacteroides</taxon>
    </lineage>
</organism>
<name>A0A840D9F7_9BACE</name>
<dbReference type="Proteomes" id="UP000560658">
    <property type="component" value="Unassembled WGS sequence"/>
</dbReference>
<dbReference type="Pfam" id="PF14322">
    <property type="entry name" value="SusD-like_3"/>
    <property type="match status" value="1"/>
</dbReference>
<dbReference type="EMBL" id="JACIER010000013">
    <property type="protein sequence ID" value="MBB4045163.1"/>
    <property type="molecule type" value="Genomic_DNA"/>
</dbReference>
<dbReference type="RefSeq" id="WP_044162414.1">
    <property type="nucleotide sequence ID" value="NZ_JACIER010000013.1"/>
</dbReference>
<keyword evidence="4" id="KW-0472">Membrane</keyword>
<dbReference type="PROSITE" id="PS51257">
    <property type="entry name" value="PROKAR_LIPOPROTEIN"/>
    <property type="match status" value="1"/>
</dbReference>
<feature type="domain" description="RagB/SusD" evidence="6">
    <location>
        <begin position="371"/>
        <end position="696"/>
    </location>
</feature>
<evidence type="ECO:0000256" key="2">
    <source>
        <dbReference type="ARBA" id="ARBA00006275"/>
    </source>
</evidence>
<evidence type="ECO:0000256" key="4">
    <source>
        <dbReference type="ARBA" id="ARBA00023136"/>
    </source>
</evidence>
<keyword evidence="5" id="KW-0998">Cell outer membrane</keyword>
<reference evidence="8" key="1">
    <citation type="submission" date="2020-08" db="EMBL/GenBank/DDBJ databases">
        <title>Genomic Encyclopedia of Type Strains, Phase IV (KMG-IV): sequencing the most valuable type-strain genomes for metagenomic binning, comparative biology and taxonomic classification.</title>
        <authorList>
            <person name="Goeker M."/>
        </authorList>
    </citation>
    <scope>NUCLEOTIDE SEQUENCE [LARGE SCALE GENOMIC DNA]</scope>
    <source>
        <strain evidence="8">DSM 105720</strain>
    </source>
</reference>
<dbReference type="SUPFAM" id="SSF48452">
    <property type="entry name" value="TPR-like"/>
    <property type="match status" value="1"/>
</dbReference>
<dbReference type="Pfam" id="PF07980">
    <property type="entry name" value="SusD_RagB"/>
    <property type="match status" value="1"/>
</dbReference>
<evidence type="ECO:0000259" key="7">
    <source>
        <dbReference type="Pfam" id="PF14322"/>
    </source>
</evidence>
<dbReference type="InterPro" id="IPR012944">
    <property type="entry name" value="SusD_RagB_dom"/>
</dbReference>
<gene>
    <name evidence="8" type="ORF">GGR06_002974</name>
</gene>
<feature type="domain" description="SusD-like N-terminal" evidence="7">
    <location>
        <begin position="100"/>
        <end position="234"/>
    </location>
</feature>
<comment type="caution">
    <text evidence="8">The sequence shown here is derived from an EMBL/GenBank/DDBJ whole genome shotgun (WGS) entry which is preliminary data.</text>
</comment>
<keyword evidence="9" id="KW-1185">Reference proteome</keyword>
<dbReference type="InterPro" id="IPR033985">
    <property type="entry name" value="SusD-like_N"/>
</dbReference>
<keyword evidence="3" id="KW-0732">Signal</keyword>
<evidence type="ECO:0000256" key="5">
    <source>
        <dbReference type="ARBA" id="ARBA00023237"/>
    </source>
</evidence>
<dbReference type="InterPro" id="IPR011990">
    <property type="entry name" value="TPR-like_helical_dom_sf"/>
</dbReference>